<dbReference type="OrthoDB" id="188042at2759"/>
<evidence type="ECO:0000313" key="3">
    <source>
        <dbReference type="Proteomes" id="UP000799753"/>
    </source>
</evidence>
<feature type="region of interest" description="Disordered" evidence="1">
    <location>
        <begin position="377"/>
        <end position="404"/>
    </location>
</feature>
<proteinExistence type="predicted"/>
<dbReference type="Pfam" id="PF06101">
    <property type="entry name" value="Vps62"/>
    <property type="match status" value="1"/>
</dbReference>
<dbReference type="InterPro" id="IPR053102">
    <property type="entry name" value="VPS_Associated"/>
</dbReference>
<accession>A0A6A6RZ66</accession>
<protein>
    <recommendedName>
        <fullName evidence="4">Vacuolar protein sorting-associated protein 62</fullName>
    </recommendedName>
</protein>
<dbReference type="PANTHER" id="PTHR48220:SF1">
    <property type="entry name" value="VACUOLAR PROTEIN SORTING-ASSOCIATED PROTEIN 62-RELATED"/>
    <property type="match status" value="1"/>
</dbReference>
<evidence type="ECO:0000313" key="2">
    <source>
        <dbReference type="EMBL" id="KAF2640081.1"/>
    </source>
</evidence>
<reference evidence="2" key="1">
    <citation type="journal article" date="2020" name="Stud. Mycol.">
        <title>101 Dothideomycetes genomes: a test case for predicting lifestyles and emergence of pathogens.</title>
        <authorList>
            <person name="Haridas S."/>
            <person name="Albert R."/>
            <person name="Binder M."/>
            <person name="Bloem J."/>
            <person name="Labutti K."/>
            <person name="Salamov A."/>
            <person name="Andreopoulos B."/>
            <person name="Baker S."/>
            <person name="Barry K."/>
            <person name="Bills G."/>
            <person name="Bluhm B."/>
            <person name="Cannon C."/>
            <person name="Castanera R."/>
            <person name="Culley D."/>
            <person name="Daum C."/>
            <person name="Ezra D."/>
            <person name="Gonzalez J."/>
            <person name="Henrissat B."/>
            <person name="Kuo A."/>
            <person name="Liang C."/>
            <person name="Lipzen A."/>
            <person name="Lutzoni F."/>
            <person name="Magnuson J."/>
            <person name="Mondo S."/>
            <person name="Nolan M."/>
            <person name="Ohm R."/>
            <person name="Pangilinan J."/>
            <person name="Park H.-J."/>
            <person name="Ramirez L."/>
            <person name="Alfaro M."/>
            <person name="Sun H."/>
            <person name="Tritt A."/>
            <person name="Yoshinaga Y."/>
            <person name="Zwiers L.-H."/>
            <person name="Turgeon B."/>
            <person name="Goodwin S."/>
            <person name="Spatafora J."/>
            <person name="Crous P."/>
            <person name="Grigoriev I."/>
        </authorList>
    </citation>
    <scope>NUCLEOTIDE SEQUENCE</scope>
    <source>
        <strain evidence="2">CBS 473.64</strain>
    </source>
</reference>
<dbReference type="AlphaFoldDB" id="A0A6A6RZ66"/>
<dbReference type="EMBL" id="MU006785">
    <property type="protein sequence ID" value="KAF2640081.1"/>
    <property type="molecule type" value="Genomic_DNA"/>
</dbReference>
<evidence type="ECO:0000256" key="1">
    <source>
        <dbReference type="SAM" id="MobiDB-lite"/>
    </source>
</evidence>
<organism evidence="2 3">
    <name type="scientific">Massarina eburnea CBS 473.64</name>
    <dbReference type="NCBI Taxonomy" id="1395130"/>
    <lineage>
        <taxon>Eukaryota</taxon>
        <taxon>Fungi</taxon>
        <taxon>Dikarya</taxon>
        <taxon>Ascomycota</taxon>
        <taxon>Pezizomycotina</taxon>
        <taxon>Dothideomycetes</taxon>
        <taxon>Pleosporomycetidae</taxon>
        <taxon>Pleosporales</taxon>
        <taxon>Massarineae</taxon>
        <taxon>Massarinaceae</taxon>
        <taxon>Massarina</taxon>
    </lineage>
</organism>
<sequence length="404" mass="45763">MPELDRRIPEGVPQYVIDHAPLIHLSKKEIYRPASIAATLLRTRPQIHFVDIEPRDVPRDAPLTLHNLDQLNTIGGKGGENIYLTSHEDLETNPTWLNGCEIDKDGGTGDEKTGVVIVVDKGEGCVDAFYFYFWAFCWGGVVLERQLGDHVGDWEHNLIRFVNGEPKYVWYSQHAHGQAYTFFAVEKDASGKRASLAPPLVYCANGSHALYPTPGRHESTNPNLTIPIRFLLVDETSAGPIYDPLLTSYFYTFTPGTSEFSPYLFSTSCSSMSTTLNTTFGSAPIPIGFLYYRGRWGDQEYPKDDPRQKTLPSIKKYANGPTGPLDKQLNRMDIWPRNEIYISSLRHSLERTWVLDKWLGPVNCLWSQVKPRGVLVSGEDAQDGEHRREDVERDISRGFRYPRP</sequence>
<feature type="compositionally biased region" description="Basic and acidic residues" evidence="1">
    <location>
        <begin position="383"/>
        <end position="397"/>
    </location>
</feature>
<dbReference type="PANTHER" id="PTHR48220">
    <property type="match status" value="1"/>
</dbReference>
<dbReference type="GO" id="GO:0000329">
    <property type="term" value="C:fungal-type vacuole membrane"/>
    <property type="evidence" value="ECO:0007669"/>
    <property type="project" value="TreeGrafter"/>
</dbReference>
<dbReference type="InterPro" id="IPR009291">
    <property type="entry name" value="Vps62"/>
</dbReference>
<evidence type="ECO:0008006" key="4">
    <source>
        <dbReference type="Google" id="ProtNLM"/>
    </source>
</evidence>
<gene>
    <name evidence="2" type="ORF">P280DRAFT_452507</name>
</gene>
<dbReference type="Proteomes" id="UP000799753">
    <property type="component" value="Unassembled WGS sequence"/>
</dbReference>
<keyword evidence="3" id="KW-1185">Reference proteome</keyword>
<name>A0A6A6RZ66_9PLEO</name>
<dbReference type="GO" id="GO:0006623">
    <property type="term" value="P:protein targeting to vacuole"/>
    <property type="evidence" value="ECO:0007669"/>
    <property type="project" value="TreeGrafter"/>
</dbReference>